<dbReference type="Gene3D" id="3.60.21.10">
    <property type="match status" value="1"/>
</dbReference>
<dbReference type="RefSeq" id="WP_310282052.1">
    <property type="nucleotide sequence ID" value="NZ_JAVDWR010000042.1"/>
</dbReference>
<keyword evidence="2" id="KW-0378">Hydrolase</keyword>
<sequence length="252" mass="28880">MYNLCSLLSFEQNIRGRDFIVGDIHGHVELLFRLLSAVKFDYSNDRVFAVGDLIDRGPNSFDALQLTKEPWFFSCLGNHELFMLESGQPEFHDVQQWRRNGGDWFFSLCKSQQNELRRMITENMPVSISLQNRGNMFGIIHASIPSGMNWKDLYGGVLSRDLLYESVWDRRYWLKDGEHRAQGIHTLFCGHTPGESVRQIGNIINLDTGTATIKKETGKKIGRLTLCEISTEFTYSSCDYVSLDAAERPLIL</sequence>
<proteinExistence type="predicted"/>
<comment type="caution">
    <text evidence="2">The sequence shown here is derived from an EMBL/GenBank/DDBJ whole genome shotgun (WGS) entry which is preliminary data.</text>
</comment>
<dbReference type="EC" id="3.1.3.16" evidence="2"/>
<dbReference type="Pfam" id="PF00149">
    <property type="entry name" value="Metallophos"/>
    <property type="match status" value="1"/>
</dbReference>
<accession>A0ABU1W5C7</accession>
<dbReference type="PANTHER" id="PTHR42850">
    <property type="entry name" value="METALLOPHOSPHOESTERASE"/>
    <property type="match status" value="1"/>
</dbReference>
<name>A0ABU1W5C7_9GAMM</name>
<feature type="domain" description="Calcineurin-like phosphoesterase" evidence="1">
    <location>
        <begin position="20"/>
        <end position="198"/>
    </location>
</feature>
<evidence type="ECO:0000259" key="1">
    <source>
        <dbReference type="Pfam" id="PF00149"/>
    </source>
</evidence>
<dbReference type="EMBL" id="JAVDWR010000042">
    <property type="protein sequence ID" value="MDR7123159.1"/>
    <property type="molecule type" value="Genomic_DNA"/>
</dbReference>
<protein>
    <submittedName>
        <fullName evidence="2">Serine/threonine protein phosphatase 1</fullName>
        <ecNumber evidence="2">3.1.3.16</ecNumber>
    </submittedName>
</protein>
<dbReference type="SUPFAM" id="SSF56300">
    <property type="entry name" value="Metallo-dependent phosphatases"/>
    <property type="match status" value="1"/>
</dbReference>
<evidence type="ECO:0000313" key="3">
    <source>
        <dbReference type="Proteomes" id="UP001257909"/>
    </source>
</evidence>
<keyword evidence="3" id="KW-1185">Reference proteome</keyword>
<organism evidence="2 3">
    <name type="scientific">Rheinheimera soli</name>
    <dbReference type="NCBI Taxonomy" id="443616"/>
    <lineage>
        <taxon>Bacteria</taxon>
        <taxon>Pseudomonadati</taxon>
        <taxon>Pseudomonadota</taxon>
        <taxon>Gammaproteobacteria</taxon>
        <taxon>Chromatiales</taxon>
        <taxon>Chromatiaceae</taxon>
        <taxon>Rheinheimera</taxon>
    </lineage>
</organism>
<dbReference type="InterPro" id="IPR050126">
    <property type="entry name" value="Ap4A_hydrolase"/>
</dbReference>
<dbReference type="Proteomes" id="UP001257909">
    <property type="component" value="Unassembled WGS sequence"/>
</dbReference>
<dbReference type="GO" id="GO:0004722">
    <property type="term" value="F:protein serine/threonine phosphatase activity"/>
    <property type="evidence" value="ECO:0007669"/>
    <property type="project" value="UniProtKB-EC"/>
</dbReference>
<reference evidence="2 3" key="1">
    <citation type="submission" date="2023-07" db="EMBL/GenBank/DDBJ databases">
        <title>Sorghum-associated microbial communities from plants grown in Nebraska, USA.</title>
        <authorList>
            <person name="Schachtman D."/>
        </authorList>
    </citation>
    <scope>NUCLEOTIDE SEQUENCE [LARGE SCALE GENOMIC DNA]</scope>
    <source>
        <strain evidence="2 3">4138</strain>
    </source>
</reference>
<dbReference type="InterPro" id="IPR029052">
    <property type="entry name" value="Metallo-depent_PP-like"/>
</dbReference>
<dbReference type="PANTHER" id="PTHR42850:SF11">
    <property type="entry name" value="BIS(5'-NUCLEOSYL)-TETRAPHOSPHATASE [SYMMETRICAL]"/>
    <property type="match status" value="1"/>
</dbReference>
<gene>
    <name evidence="2" type="ORF">J2W69_004147</name>
</gene>
<dbReference type="InterPro" id="IPR004843">
    <property type="entry name" value="Calcineurin-like_PHP"/>
</dbReference>
<evidence type="ECO:0000313" key="2">
    <source>
        <dbReference type="EMBL" id="MDR7123159.1"/>
    </source>
</evidence>